<dbReference type="Pfam" id="PF00583">
    <property type="entry name" value="Acetyltransf_1"/>
    <property type="match status" value="1"/>
</dbReference>
<dbReference type="GO" id="GO:0016747">
    <property type="term" value="F:acyltransferase activity, transferring groups other than amino-acyl groups"/>
    <property type="evidence" value="ECO:0007669"/>
    <property type="project" value="InterPro"/>
</dbReference>
<keyword evidence="2" id="KW-0808">Transferase</keyword>
<accession>A0A6A6UR79</accession>
<dbReference type="PANTHER" id="PTHR43305">
    <property type="entry name" value="FAMILY N-ACETYLTRANSFERASE, PUTATIVE (AFU_ORTHOLOGUE AFUA_2G01380)-RELATED"/>
    <property type="match status" value="1"/>
</dbReference>
<dbReference type="EMBL" id="MU004230">
    <property type="protein sequence ID" value="KAF2674772.1"/>
    <property type="molecule type" value="Genomic_DNA"/>
</dbReference>
<feature type="domain" description="N-acetyltransferase" evidence="1">
    <location>
        <begin position="15"/>
        <end position="172"/>
    </location>
</feature>
<sequence>MDFTALIPKALKSKAVVAPARSAQDIADIKILFTAYTESLGIDLTYQNYSAELSSLPGRYAPPTGELLLARDQDGKAIGCVAVRPLPLPHIEDCCEMKRLYVTPAGRGLGLGTSLMNAVMDAAKSLGYKNMVLDTLDTMAGAQRLYTGAGFEYIEAYYETPIKNTVFMRKTF</sequence>
<dbReference type="InterPro" id="IPR000182">
    <property type="entry name" value="GNAT_dom"/>
</dbReference>
<dbReference type="InterPro" id="IPR016181">
    <property type="entry name" value="Acyl_CoA_acyltransferase"/>
</dbReference>
<protein>
    <submittedName>
        <fullName evidence="2">Acetyltransferase</fullName>
    </submittedName>
</protein>
<organism evidence="2 3">
    <name type="scientific">Microthyrium microscopicum</name>
    <dbReference type="NCBI Taxonomy" id="703497"/>
    <lineage>
        <taxon>Eukaryota</taxon>
        <taxon>Fungi</taxon>
        <taxon>Dikarya</taxon>
        <taxon>Ascomycota</taxon>
        <taxon>Pezizomycotina</taxon>
        <taxon>Dothideomycetes</taxon>
        <taxon>Dothideomycetes incertae sedis</taxon>
        <taxon>Microthyriales</taxon>
        <taxon>Microthyriaceae</taxon>
        <taxon>Microthyrium</taxon>
    </lineage>
</organism>
<evidence type="ECO:0000313" key="3">
    <source>
        <dbReference type="Proteomes" id="UP000799302"/>
    </source>
</evidence>
<dbReference type="Gene3D" id="3.40.630.30">
    <property type="match status" value="1"/>
</dbReference>
<dbReference type="InterPro" id="IPR052777">
    <property type="entry name" value="Acetyltransferase_Enz"/>
</dbReference>
<dbReference type="PANTHER" id="PTHR43305:SF1">
    <property type="entry name" value="FAMILY N-ACETYLTRANSFERASE, PUTATIVE (AFU_ORTHOLOGUE AFUA_2G01380)-RELATED"/>
    <property type="match status" value="1"/>
</dbReference>
<dbReference type="OrthoDB" id="41532at2759"/>
<dbReference type="CDD" id="cd04301">
    <property type="entry name" value="NAT_SF"/>
    <property type="match status" value="1"/>
</dbReference>
<dbReference type="AlphaFoldDB" id="A0A6A6UR79"/>
<dbReference type="SUPFAM" id="SSF55729">
    <property type="entry name" value="Acyl-CoA N-acyltransferases (Nat)"/>
    <property type="match status" value="1"/>
</dbReference>
<name>A0A6A6UR79_9PEZI</name>
<keyword evidence="3" id="KW-1185">Reference proteome</keyword>
<gene>
    <name evidence="2" type="ORF">BT63DRAFT_19636</name>
</gene>
<evidence type="ECO:0000313" key="2">
    <source>
        <dbReference type="EMBL" id="KAF2674772.1"/>
    </source>
</evidence>
<proteinExistence type="predicted"/>
<reference evidence="2" key="1">
    <citation type="journal article" date="2020" name="Stud. Mycol.">
        <title>101 Dothideomycetes genomes: a test case for predicting lifestyles and emergence of pathogens.</title>
        <authorList>
            <person name="Haridas S."/>
            <person name="Albert R."/>
            <person name="Binder M."/>
            <person name="Bloem J."/>
            <person name="Labutti K."/>
            <person name="Salamov A."/>
            <person name="Andreopoulos B."/>
            <person name="Baker S."/>
            <person name="Barry K."/>
            <person name="Bills G."/>
            <person name="Bluhm B."/>
            <person name="Cannon C."/>
            <person name="Castanera R."/>
            <person name="Culley D."/>
            <person name="Daum C."/>
            <person name="Ezra D."/>
            <person name="Gonzalez J."/>
            <person name="Henrissat B."/>
            <person name="Kuo A."/>
            <person name="Liang C."/>
            <person name="Lipzen A."/>
            <person name="Lutzoni F."/>
            <person name="Magnuson J."/>
            <person name="Mondo S."/>
            <person name="Nolan M."/>
            <person name="Ohm R."/>
            <person name="Pangilinan J."/>
            <person name="Park H.-J."/>
            <person name="Ramirez L."/>
            <person name="Alfaro M."/>
            <person name="Sun H."/>
            <person name="Tritt A."/>
            <person name="Yoshinaga Y."/>
            <person name="Zwiers L.-H."/>
            <person name="Turgeon B."/>
            <person name="Goodwin S."/>
            <person name="Spatafora J."/>
            <person name="Crous P."/>
            <person name="Grigoriev I."/>
        </authorList>
    </citation>
    <scope>NUCLEOTIDE SEQUENCE</scope>
    <source>
        <strain evidence="2">CBS 115976</strain>
    </source>
</reference>
<dbReference type="PROSITE" id="PS51186">
    <property type="entry name" value="GNAT"/>
    <property type="match status" value="1"/>
</dbReference>
<dbReference type="Proteomes" id="UP000799302">
    <property type="component" value="Unassembled WGS sequence"/>
</dbReference>
<evidence type="ECO:0000259" key="1">
    <source>
        <dbReference type="PROSITE" id="PS51186"/>
    </source>
</evidence>